<proteinExistence type="predicted"/>
<gene>
    <name evidence="1" type="ORF">CLIB1444_01S12574</name>
</gene>
<dbReference type="EMBL" id="CALSDN010000001">
    <property type="protein sequence ID" value="CAH6718699.1"/>
    <property type="molecule type" value="Genomic_DNA"/>
</dbReference>
<protein>
    <submittedName>
        <fullName evidence="1">Fork-head transcriptional regulator Fhl1p</fullName>
    </submittedName>
</protein>
<organism evidence="1 2">
    <name type="scientific">[Candida] jaroonii</name>
    <dbReference type="NCBI Taxonomy" id="467808"/>
    <lineage>
        <taxon>Eukaryota</taxon>
        <taxon>Fungi</taxon>
        <taxon>Dikarya</taxon>
        <taxon>Ascomycota</taxon>
        <taxon>Saccharomycotina</taxon>
        <taxon>Pichiomycetes</taxon>
        <taxon>Debaryomycetaceae</taxon>
        <taxon>Yamadazyma</taxon>
    </lineage>
</organism>
<evidence type="ECO:0000313" key="2">
    <source>
        <dbReference type="Proteomes" id="UP001152531"/>
    </source>
</evidence>
<name>A0ACA9Y168_9ASCO</name>
<sequence length="1062" mass="118309">MSSLGDEVIDKGPLDIQLPRDDTIGSSQPKDVSETALIDEQLNEQQSVINDQVEDIIDKTMDNSLTPLIEESNSESSKDQNNGSNVKEEPRITSEAALGTSATSDDKDNSKISAYARLDFDNYTFFVQTLQVVLGRKSNDELLNGSQHAVDVHLSSKKAISRRHAKIFYNFGTQRFELSIMGRNGAFVDDSFLEKGMTVPLVDGTKIQIGDIPFQFVLPSIELDQLKDTSMTAKPINPIDAISLRTNLYNSPAKKDKRKSILENRRNSIKIPRKLSEARRKSLATATNEEISTILSELGVKSIDDIDEQDPDFVDAQIRAILGDGHESAIIDDEDEDLSHYNEGEEDEIDKLVKQHNLEQGVELDESVLERDDKDIDMDLSVIDEEIVNLAPLIDAHNQELLREKEERKRQLEEEKRLRQEYRSNNFLTHQQQRTGPLMGKPATPRMGKPAAIQPPASRLYGRPHSNIPPNSVIDSRLMSMSPPPQHAYGSYGYKMDHKYSHPQVPELLVPIRTIEQKPLKSSYDIPVRKITTGVEPKTPKYWEPRIISNNPIMVPKIPKRRKDISTKKPNKNTYTMNDIPEHYRTKPSLSFPVIIINVLKYKNDTNGLTINEINEAIKEVYPYYKYCPDGWQSIVVHNVKLNKLFKTNSGMSFDFEDNEKWIIDESFVQEKEIVRKKQQEIATQKAKEAAIRAEELKQKQRLEMQQSISQNVMGKDFSNQYGLPLNTHLLSQSQQYSKPMNNYNNQYNSQFNQYNNSNGQKPKTIAELASEIRRDGIIGSKAPMYFKPQETKPNNGTNAGPGSGSPTNIKAQLAANRSQYSQSPTEESKPGSPAMNQDTKKSLSYLQKELFTLYKARKLSYNTTTTTEIITKALATTIAQVNAIGSKAGVGDNALSFLVDKAPQQVSKILDIALSKSIKEKQGILSSSKPASTSATPGASTISSPKINTVDIDSASPISAIAQQANSPIKDKSDEKSGGLGKPPAINKDSKSNLVRPPSFKPSTGLSKPPFISTKPPSRPGYGGKPPALGDKRPNEDANNEQQSSNKSAKTEGTTPDKPSV</sequence>
<comment type="caution">
    <text evidence="1">The sequence shown here is derived from an EMBL/GenBank/DDBJ whole genome shotgun (WGS) entry which is preliminary data.</text>
</comment>
<keyword evidence="2" id="KW-1185">Reference proteome</keyword>
<evidence type="ECO:0000313" key="1">
    <source>
        <dbReference type="EMBL" id="CAH6718699.1"/>
    </source>
</evidence>
<accession>A0ACA9Y168</accession>
<reference evidence="1" key="1">
    <citation type="submission" date="2022-06" db="EMBL/GenBank/DDBJ databases">
        <authorList>
            <person name="Legras J.-L."/>
            <person name="Devillers H."/>
            <person name="Grondin C."/>
        </authorList>
    </citation>
    <scope>NUCLEOTIDE SEQUENCE</scope>
    <source>
        <strain evidence="1">CLIB 1444</strain>
    </source>
</reference>
<dbReference type="Proteomes" id="UP001152531">
    <property type="component" value="Unassembled WGS sequence"/>
</dbReference>